<dbReference type="Proteomes" id="UP001276659">
    <property type="component" value="Unassembled WGS sequence"/>
</dbReference>
<gene>
    <name evidence="2" type="ORF">OEA41_010778</name>
</gene>
<dbReference type="PANTHER" id="PTHR37015">
    <property type="entry name" value="REVERSE TRANSCRIPTASE DOMAIN-CONTAINING PROTEIN"/>
    <property type="match status" value="1"/>
</dbReference>
<reference evidence="2" key="1">
    <citation type="submission" date="2022-11" db="EMBL/GenBank/DDBJ databases">
        <title>Chromosomal genome sequence assembly and mating type (MAT) locus characterization of the leprose asexual lichenized fungus Lepraria neglecta (Nyl.) Erichsen.</title>
        <authorList>
            <person name="Allen J.L."/>
            <person name="Pfeffer B."/>
        </authorList>
    </citation>
    <scope>NUCLEOTIDE SEQUENCE</scope>
    <source>
        <strain evidence="2">Allen 5258</strain>
    </source>
</reference>
<feature type="region of interest" description="Disordered" evidence="1">
    <location>
        <begin position="367"/>
        <end position="395"/>
    </location>
</feature>
<comment type="caution">
    <text evidence="2">The sequence shown here is derived from an EMBL/GenBank/DDBJ whole genome shotgun (WGS) entry which is preliminary data.</text>
</comment>
<dbReference type="PANTHER" id="PTHR37015:SF2">
    <property type="entry name" value="REVERSE TRANSCRIPTASE DOMAIN-CONTAINING PROTEIN"/>
    <property type="match status" value="1"/>
</dbReference>
<name>A0AAE0DFF9_9LECA</name>
<organism evidence="2 3">
    <name type="scientific">Lepraria neglecta</name>
    <dbReference type="NCBI Taxonomy" id="209136"/>
    <lineage>
        <taxon>Eukaryota</taxon>
        <taxon>Fungi</taxon>
        <taxon>Dikarya</taxon>
        <taxon>Ascomycota</taxon>
        <taxon>Pezizomycotina</taxon>
        <taxon>Lecanoromycetes</taxon>
        <taxon>OSLEUM clade</taxon>
        <taxon>Lecanoromycetidae</taxon>
        <taxon>Lecanorales</taxon>
        <taxon>Lecanorineae</taxon>
        <taxon>Stereocaulaceae</taxon>
        <taxon>Lepraria</taxon>
    </lineage>
</organism>
<keyword evidence="3" id="KW-1185">Reference proteome</keyword>
<evidence type="ECO:0000313" key="3">
    <source>
        <dbReference type="Proteomes" id="UP001276659"/>
    </source>
</evidence>
<proteinExistence type="predicted"/>
<sequence length="395" mass="44697">METSTATAQSMHNITTTKLNALSKQQQGFEEEKQRILDAVATQNTRSDKVRVLLDAFTVHEIDAPANISTVNVYVPSRKYEHASLFGRLVMEWLVSPNDTPLSTGGSESGDPFEHVGRKEMHDQRKERESIVFGGDSNPDSATIEAYLEGLFGSTTKPKKLTKTPLESLKAEKKDFELGRFDTDGLRTCIKGILKTDLLSEAKRKALTDFQNNPAFLSEMSDVLDMKIDGLDSWNWGDEAIPLEIRRALNGKYRVYMDEEIMQALLLHFIGMKWALHIKAVFTTFFHSGAWNHSTRKSLDASARRTRRDYGLETETGHGQNVGNKASWGIRKSTGKTQQSANVRNERPERYQSDYFLSQLPTALEDIDDNYQDDDGNEKDDIKNPMSIDFTPHQH</sequence>
<feature type="region of interest" description="Disordered" evidence="1">
    <location>
        <begin position="312"/>
        <end position="352"/>
    </location>
</feature>
<feature type="compositionally biased region" description="Acidic residues" evidence="1">
    <location>
        <begin position="367"/>
        <end position="378"/>
    </location>
</feature>
<evidence type="ECO:0000256" key="1">
    <source>
        <dbReference type="SAM" id="MobiDB-lite"/>
    </source>
</evidence>
<dbReference type="EMBL" id="JASNWA010000011">
    <property type="protein sequence ID" value="KAK3167651.1"/>
    <property type="molecule type" value="Genomic_DNA"/>
</dbReference>
<evidence type="ECO:0000313" key="2">
    <source>
        <dbReference type="EMBL" id="KAK3167651.1"/>
    </source>
</evidence>
<protein>
    <submittedName>
        <fullName evidence="2">Uncharacterized protein</fullName>
    </submittedName>
</protein>
<dbReference type="AlphaFoldDB" id="A0AAE0DFF9"/>
<accession>A0AAE0DFF9</accession>